<dbReference type="PANTHER" id="PTHR44196:SF1">
    <property type="entry name" value="DEHYDROGENASE_REDUCTASE SDR FAMILY MEMBER 7B"/>
    <property type="match status" value="1"/>
</dbReference>
<evidence type="ECO:0000313" key="3">
    <source>
        <dbReference type="EMBL" id="MCC0100439.1"/>
    </source>
</evidence>
<accession>A0ABS8EJQ8</accession>
<dbReference type="SUPFAM" id="SSF51735">
    <property type="entry name" value="NAD(P)-binding Rossmann-fold domains"/>
    <property type="match status" value="1"/>
</dbReference>
<proteinExistence type="inferred from homology"/>
<evidence type="ECO:0000313" key="4">
    <source>
        <dbReference type="Proteomes" id="UP001520654"/>
    </source>
</evidence>
<evidence type="ECO:0000256" key="2">
    <source>
        <dbReference type="ARBA" id="ARBA00023002"/>
    </source>
</evidence>
<evidence type="ECO:0000256" key="1">
    <source>
        <dbReference type="ARBA" id="ARBA00006484"/>
    </source>
</evidence>
<dbReference type="Gene3D" id="3.40.50.720">
    <property type="entry name" value="NAD(P)-binding Rossmann-like Domain"/>
    <property type="match status" value="1"/>
</dbReference>
<keyword evidence="2" id="KW-0560">Oxidoreductase</keyword>
<name>A0ABS8EJQ8_9ACTN</name>
<comment type="caution">
    <text evidence="3">The sequence shown here is derived from an EMBL/GenBank/DDBJ whole genome shotgun (WGS) entry which is preliminary data.</text>
</comment>
<dbReference type="EMBL" id="JAINUL010000001">
    <property type="protein sequence ID" value="MCC0100439.1"/>
    <property type="molecule type" value="Genomic_DNA"/>
</dbReference>
<reference evidence="3 4" key="1">
    <citation type="submission" date="2021-08" db="EMBL/GenBank/DDBJ databases">
        <title>Genomic Architecture of Streptomyces flavotricini NGL1 and Streptomyces erythrochromogenes HMS4 With Differential Plant Beneficial attributes and laccase production capabilities.</title>
        <authorList>
            <person name="Salwan R."/>
            <person name="Kaur R."/>
            <person name="Sharma V."/>
        </authorList>
    </citation>
    <scope>NUCLEOTIDE SEQUENCE [LARGE SCALE GENOMIC DNA]</scope>
    <source>
        <strain evidence="3 4">NGL1</strain>
    </source>
</reference>
<dbReference type="Pfam" id="PF00106">
    <property type="entry name" value="adh_short"/>
    <property type="match status" value="1"/>
</dbReference>
<dbReference type="CDD" id="cd05233">
    <property type="entry name" value="SDR_c"/>
    <property type="match status" value="1"/>
</dbReference>
<protein>
    <submittedName>
        <fullName evidence="3">SDR family oxidoreductase</fullName>
    </submittedName>
</protein>
<dbReference type="InterPro" id="IPR002347">
    <property type="entry name" value="SDR_fam"/>
</dbReference>
<sequence>MTTPEAARVLVVGATGELGRLATRELFDRGAHLALAGRNEKRLAETAARTGCPTRVLDAYDLDACAGAGPWALSELGGLDGVLVTVGVAGFGPAAAVPNAAAEHLMTVNALCPMAVLRGAVPVVRDGGFLSAVSGAIVIAPLTGTADYAASKAALACWLGVLAREVRRRRIAVVDARLRHLDTGFASRAVVGSPPPLQRGADPAPEVHALVDELMGCLDDLAPERTSTTPGQVGIAPARRR</sequence>
<dbReference type="Proteomes" id="UP001520654">
    <property type="component" value="Unassembled WGS sequence"/>
</dbReference>
<dbReference type="InterPro" id="IPR036291">
    <property type="entry name" value="NAD(P)-bd_dom_sf"/>
</dbReference>
<organism evidence="3 4">
    <name type="scientific">Streptomyces flavotricini</name>
    <dbReference type="NCBI Taxonomy" id="66888"/>
    <lineage>
        <taxon>Bacteria</taxon>
        <taxon>Bacillati</taxon>
        <taxon>Actinomycetota</taxon>
        <taxon>Actinomycetes</taxon>
        <taxon>Kitasatosporales</taxon>
        <taxon>Streptomycetaceae</taxon>
        <taxon>Streptomyces</taxon>
    </lineage>
</organism>
<dbReference type="PANTHER" id="PTHR44196">
    <property type="entry name" value="DEHYDROGENASE/REDUCTASE SDR FAMILY MEMBER 7B"/>
    <property type="match status" value="1"/>
</dbReference>
<keyword evidence="4" id="KW-1185">Reference proteome</keyword>
<gene>
    <name evidence="3" type="ORF">K7B10_37850</name>
</gene>
<dbReference type="RefSeq" id="WP_229344019.1">
    <property type="nucleotide sequence ID" value="NZ_JAINUL010000001.1"/>
</dbReference>
<comment type="similarity">
    <text evidence="1">Belongs to the short-chain dehydrogenases/reductases (SDR) family.</text>
</comment>